<sequence>MESNESPHNRYEVGDEEATVAVVTAVAQEEGRDPLDLPPLYGTIDPDVLEAVARSEVGDEYWVAFSYCGYRVEVKSTGTVTVTP</sequence>
<evidence type="ECO:0000313" key="2">
    <source>
        <dbReference type="EMBL" id="SFF78491.1"/>
    </source>
</evidence>
<gene>
    <name evidence="2" type="ORF">SAMN04488063_0280</name>
</gene>
<evidence type="ECO:0000259" key="1">
    <source>
        <dbReference type="Pfam" id="PF18545"/>
    </source>
</evidence>
<dbReference type="RefSeq" id="WP_092887359.1">
    <property type="nucleotide sequence ID" value="NZ_FOOQ01000001.1"/>
</dbReference>
<evidence type="ECO:0000313" key="3">
    <source>
        <dbReference type="Proteomes" id="UP000198876"/>
    </source>
</evidence>
<dbReference type="Proteomes" id="UP000198876">
    <property type="component" value="Unassembled WGS sequence"/>
</dbReference>
<protein>
    <recommendedName>
        <fullName evidence="1">Halobacterial output domain-containing protein</fullName>
    </recommendedName>
</protein>
<dbReference type="EMBL" id="FOOQ01000001">
    <property type="protein sequence ID" value="SFF78491.1"/>
    <property type="molecule type" value="Genomic_DNA"/>
</dbReference>
<name>A0A1I2LN70_9EURY</name>
<dbReference type="InterPro" id="IPR040624">
    <property type="entry name" value="HalOD1"/>
</dbReference>
<dbReference type="AlphaFoldDB" id="A0A1I2LN70"/>
<organism evidence="2 3">
    <name type="scientific">Halopelagius inordinatus</name>
    <dbReference type="NCBI Taxonomy" id="553467"/>
    <lineage>
        <taxon>Archaea</taxon>
        <taxon>Methanobacteriati</taxon>
        <taxon>Methanobacteriota</taxon>
        <taxon>Stenosarchaea group</taxon>
        <taxon>Halobacteria</taxon>
        <taxon>Halobacteriales</taxon>
        <taxon>Haloferacaceae</taxon>
    </lineage>
</organism>
<proteinExistence type="predicted"/>
<dbReference type="Pfam" id="PF18545">
    <property type="entry name" value="HalOD1"/>
    <property type="match status" value="1"/>
</dbReference>
<reference evidence="3" key="1">
    <citation type="submission" date="2016-10" db="EMBL/GenBank/DDBJ databases">
        <authorList>
            <person name="Varghese N."/>
            <person name="Submissions S."/>
        </authorList>
    </citation>
    <scope>NUCLEOTIDE SEQUENCE [LARGE SCALE GENOMIC DNA]</scope>
    <source>
        <strain evidence="3">CGMCC 1.7739</strain>
    </source>
</reference>
<feature type="domain" description="Halobacterial output" evidence="1">
    <location>
        <begin position="15"/>
        <end position="84"/>
    </location>
</feature>
<dbReference type="OrthoDB" id="280819at2157"/>
<keyword evidence="3" id="KW-1185">Reference proteome</keyword>
<accession>A0A1I2LN70</accession>